<keyword evidence="3" id="KW-1185">Reference proteome</keyword>
<dbReference type="AlphaFoldDB" id="A0A165AB34"/>
<gene>
    <name evidence="2" type="ORF">L228DRAFT_24057</name>
</gene>
<dbReference type="RefSeq" id="XP_018185750.1">
    <property type="nucleotide sequence ID" value="XM_018331257.1"/>
</dbReference>
<protein>
    <submittedName>
        <fullName evidence="2">Uncharacterized protein</fullName>
    </submittedName>
</protein>
<organism evidence="2 3">
    <name type="scientific">Xylona heveae (strain CBS 132557 / TC161)</name>
    <dbReference type="NCBI Taxonomy" id="1328760"/>
    <lineage>
        <taxon>Eukaryota</taxon>
        <taxon>Fungi</taxon>
        <taxon>Dikarya</taxon>
        <taxon>Ascomycota</taxon>
        <taxon>Pezizomycotina</taxon>
        <taxon>Xylonomycetes</taxon>
        <taxon>Xylonales</taxon>
        <taxon>Xylonaceae</taxon>
        <taxon>Xylona</taxon>
    </lineage>
</organism>
<dbReference type="Proteomes" id="UP000076632">
    <property type="component" value="Unassembled WGS sequence"/>
</dbReference>
<dbReference type="GeneID" id="28896394"/>
<feature type="transmembrane region" description="Helical" evidence="1">
    <location>
        <begin position="149"/>
        <end position="170"/>
    </location>
</feature>
<keyword evidence="1" id="KW-1133">Transmembrane helix</keyword>
<reference evidence="2 3" key="1">
    <citation type="journal article" date="2016" name="Fungal Biol.">
        <title>The genome of Xylona heveae provides a window into fungal endophytism.</title>
        <authorList>
            <person name="Gazis R."/>
            <person name="Kuo A."/>
            <person name="Riley R."/>
            <person name="LaButti K."/>
            <person name="Lipzen A."/>
            <person name="Lin J."/>
            <person name="Amirebrahimi M."/>
            <person name="Hesse C.N."/>
            <person name="Spatafora J.W."/>
            <person name="Henrissat B."/>
            <person name="Hainaut M."/>
            <person name="Grigoriev I.V."/>
            <person name="Hibbett D.S."/>
        </authorList>
    </citation>
    <scope>NUCLEOTIDE SEQUENCE [LARGE SCALE GENOMIC DNA]</scope>
    <source>
        <strain evidence="2 3">TC161</strain>
    </source>
</reference>
<name>A0A165AB34_XYLHT</name>
<keyword evidence="1" id="KW-0812">Transmembrane</keyword>
<accession>A0A165AB34</accession>
<evidence type="ECO:0000256" key="1">
    <source>
        <dbReference type="SAM" id="Phobius"/>
    </source>
</evidence>
<sequence length="212" mass="23647">MSVFSPCFKLCLGEILLIGRCQDTEVKPQRWEELGATADGARTVIGPDLGSRLEGAVFPCRQGYFHHGISTFAGASSDPDPWMAWPSTFPPFLVRLVGSLLLKCCLYLSSLRCTSLYTNFYPQSKLLELPSELPTSHHTLSHPWKPRRALFPVSLLHAGGISHSYGFLLFHSTLVDPWPGSFLVNYLYLFVPSSVFFPLLLAHSRPFPFSCP</sequence>
<dbReference type="EMBL" id="KV407463">
    <property type="protein sequence ID" value="KZF20195.1"/>
    <property type="molecule type" value="Genomic_DNA"/>
</dbReference>
<proteinExistence type="predicted"/>
<feature type="transmembrane region" description="Helical" evidence="1">
    <location>
        <begin position="182"/>
        <end position="202"/>
    </location>
</feature>
<evidence type="ECO:0000313" key="2">
    <source>
        <dbReference type="EMBL" id="KZF20195.1"/>
    </source>
</evidence>
<evidence type="ECO:0000313" key="3">
    <source>
        <dbReference type="Proteomes" id="UP000076632"/>
    </source>
</evidence>
<keyword evidence="1" id="KW-0472">Membrane</keyword>
<dbReference type="InParanoid" id="A0A165AB34"/>